<comment type="similarity">
    <text evidence="1">Belongs to the peptidase A1 family.</text>
</comment>
<feature type="signal peptide" evidence="6">
    <location>
        <begin position="1"/>
        <end position="19"/>
    </location>
</feature>
<reference evidence="8" key="1">
    <citation type="journal article" date="2021" name="bioRxiv">
        <title>Whole Genome Assembly and Annotation of Northern Wild Rice, Zizania palustris L., Supports a Whole Genome Duplication in the Zizania Genus.</title>
        <authorList>
            <person name="Haas M."/>
            <person name="Kono T."/>
            <person name="Macchietto M."/>
            <person name="Millas R."/>
            <person name="McGilp L."/>
            <person name="Shao M."/>
            <person name="Duquette J."/>
            <person name="Hirsch C.N."/>
            <person name="Kimball J."/>
        </authorList>
    </citation>
    <scope>NUCLEOTIDE SEQUENCE</scope>
    <source>
        <tissue evidence="8">Fresh leaf tissue</tissue>
    </source>
</reference>
<sequence length="501" mass="54742">MPPGLLLLCLLQLLLLDLGDHGFRRAGAADSFHLPVSAPVVPDSAEERRLHYRALEAKDLLRHRRMTRQVPELMSNTSMFELPMRSAVNIAHVGMYIVVVRIGTPALPYSLVLDTANDLTWINCRLRRRKGKHPGRPHVKKQPPTTTTMAIDDAGEPVKVLKNWYRPALSDSWRRYRCSQKLCMDFPHNTCQGNNQTTSCTYFQELQDGTTTSGIYGQEKASVLFPNGTMAKLPGLVLGCSTFEAGGAVDSHDGVLSLGNSRIAFGFTATKRFGGRFSFCLLATASDRNTSSYLTFGSNPAVESPGTMETPLIYNVELPVAYGPHVTALLVGGVPLDIPPEVWDYGFAHGGVVLDTGTSITGLVPAAYDAVTAALDRHLAHLEKVTDVLGFDYCYNWNFTGDGVDPAHNVTIPSFAIEMDGGARLEPDAKSIVMPDVVPGVACLAFRRLVQGPAIIGNVLMQEHIWEIDHVKEMLRFRKDNCLDQNKNATSSSPPATDHAA</sequence>
<proteinExistence type="inferred from homology"/>
<evidence type="ECO:0000259" key="7">
    <source>
        <dbReference type="PROSITE" id="PS51767"/>
    </source>
</evidence>
<keyword evidence="9" id="KW-1185">Reference proteome</keyword>
<evidence type="ECO:0000256" key="2">
    <source>
        <dbReference type="ARBA" id="ARBA00022670"/>
    </source>
</evidence>
<dbReference type="Pfam" id="PF14543">
    <property type="entry name" value="TAXi_N"/>
    <property type="match status" value="1"/>
</dbReference>
<evidence type="ECO:0000313" key="8">
    <source>
        <dbReference type="EMBL" id="KAG8069049.1"/>
    </source>
</evidence>
<dbReference type="EMBL" id="JAAALK010000284">
    <property type="protein sequence ID" value="KAG8069049.1"/>
    <property type="molecule type" value="Genomic_DNA"/>
</dbReference>
<dbReference type="PROSITE" id="PS51767">
    <property type="entry name" value="PEPTIDASE_A1"/>
    <property type="match status" value="1"/>
</dbReference>
<evidence type="ECO:0000256" key="3">
    <source>
        <dbReference type="ARBA" id="ARBA00022750"/>
    </source>
</evidence>
<name>A0A8J5W1Y2_ZIZPA</name>
<evidence type="ECO:0000313" key="9">
    <source>
        <dbReference type="Proteomes" id="UP000729402"/>
    </source>
</evidence>
<dbReference type="Proteomes" id="UP000729402">
    <property type="component" value="Unassembled WGS sequence"/>
</dbReference>
<dbReference type="OrthoDB" id="634091at2759"/>
<dbReference type="InterPro" id="IPR034161">
    <property type="entry name" value="Pepsin-like_plant"/>
</dbReference>
<evidence type="ECO:0000256" key="5">
    <source>
        <dbReference type="ARBA" id="ARBA00023180"/>
    </source>
</evidence>
<dbReference type="GO" id="GO:0004190">
    <property type="term" value="F:aspartic-type endopeptidase activity"/>
    <property type="evidence" value="ECO:0007669"/>
    <property type="project" value="UniProtKB-KW"/>
</dbReference>
<keyword evidence="3" id="KW-0064">Aspartyl protease</keyword>
<dbReference type="PANTHER" id="PTHR47967:SF84">
    <property type="entry name" value="OS05G0596000 PROTEIN"/>
    <property type="match status" value="1"/>
</dbReference>
<dbReference type="AlphaFoldDB" id="A0A8J5W1Y2"/>
<feature type="chain" id="PRO_5035242387" description="Peptidase A1 domain-containing protein" evidence="6">
    <location>
        <begin position="20"/>
        <end position="501"/>
    </location>
</feature>
<dbReference type="GO" id="GO:0006508">
    <property type="term" value="P:proteolysis"/>
    <property type="evidence" value="ECO:0007669"/>
    <property type="project" value="UniProtKB-KW"/>
</dbReference>
<gene>
    <name evidence="8" type="ORF">GUJ93_ZPchr0005g14690</name>
</gene>
<reference evidence="8" key="2">
    <citation type="submission" date="2021-02" db="EMBL/GenBank/DDBJ databases">
        <authorList>
            <person name="Kimball J.A."/>
            <person name="Haas M.W."/>
            <person name="Macchietto M."/>
            <person name="Kono T."/>
            <person name="Duquette J."/>
            <person name="Shao M."/>
        </authorList>
    </citation>
    <scope>NUCLEOTIDE SEQUENCE</scope>
    <source>
        <tissue evidence="8">Fresh leaf tissue</tissue>
    </source>
</reference>
<evidence type="ECO:0000256" key="4">
    <source>
        <dbReference type="ARBA" id="ARBA00022801"/>
    </source>
</evidence>
<keyword evidence="5" id="KW-0325">Glycoprotein</keyword>
<evidence type="ECO:0000256" key="6">
    <source>
        <dbReference type="SAM" id="SignalP"/>
    </source>
</evidence>
<feature type="domain" description="Peptidase A1" evidence="7">
    <location>
        <begin position="96"/>
        <end position="478"/>
    </location>
</feature>
<dbReference type="InterPro" id="IPR032861">
    <property type="entry name" value="TAXi_N"/>
</dbReference>
<protein>
    <recommendedName>
        <fullName evidence="7">Peptidase A1 domain-containing protein</fullName>
    </recommendedName>
</protein>
<evidence type="ECO:0000256" key="1">
    <source>
        <dbReference type="ARBA" id="ARBA00007447"/>
    </source>
</evidence>
<comment type="caution">
    <text evidence="8">The sequence shown here is derived from an EMBL/GenBank/DDBJ whole genome shotgun (WGS) entry which is preliminary data.</text>
</comment>
<dbReference type="PANTHER" id="PTHR47967">
    <property type="entry name" value="OS07G0603500 PROTEIN-RELATED"/>
    <property type="match status" value="1"/>
</dbReference>
<dbReference type="CDD" id="cd05476">
    <property type="entry name" value="pepsin_A_like_plant"/>
    <property type="match status" value="1"/>
</dbReference>
<keyword evidence="4" id="KW-0378">Hydrolase</keyword>
<keyword evidence="2" id="KW-0645">Protease</keyword>
<dbReference type="InterPro" id="IPR033121">
    <property type="entry name" value="PEPTIDASE_A1"/>
</dbReference>
<dbReference type="InterPro" id="IPR051708">
    <property type="entry name" value="Plant_Aspart_Prot_A1"/>
</dbReference>
<keyword evidence="6" id="KW-0732">Signal</keyword>
<organism evidence="8 9">
    <name type="scientific">Zizania palustris</name>
    <name type="common">Northern wild rice</name>
    <dbReference type="NCBI Taxonomy" id="103762"/>
    <lineage>
        <taxon>Eukaryota</taxon>
        <taxon>Viridiplantae</taxon>
        <taxon>Streptophyta</taxon>
        <taxon>Embryophyta</taxon>
        <taxon>Tracheophyta</taxon>
        <taxon>Spermatophyta</taxon>
        <taxon>Magnoliopsida</taxon>
        <taxon>Liliopsida</taxon>
        <taxon>Poales</taxon>
        <taxon>Poaceae</taxon>
        <taxon>BOP clade</taxon>
        <taxon>Oryzoideae</taxon>
        <taxon>Oryzeae</taxon>
        <taxon>Zizaniinae</taxon>
        <taxon>Zizania</taxon>
    </lineage>
</organism>
<accession>A0A8J5W1Y2</accession>
<dbReference type="InterPro" id="IPR032799">
    <property type="entry name" value="TAXi_C"/>
</dbReference>
<dbReference type="Pfam" id="PF14541">
    <property type="entry name" value="TAXi_C"/>
    <property type="match status" value="1"/>
</dbReference>